<organism evidence="1 2">
    <name type="scientific">Klebsiella phage KMI3</name>
    <dbReference type="NCBI Taxonomy" id="2601614"/>
    <lineage>
        <taxon>Viruses</taxon>
        <taxon>Duplodnaviria</taxon>
        <taxon>Heunggongvirae</taxon>
        <taxon>Uroviricota</taxon>
        <taxon>Caudoviricetes</taxon>
        <taxon>Autographivirales</taxon>
        <taxon>Autoscriptoviridae</taxon>
        <taxon>Slopekvirinae</taxon>
        <taxon>Drulisvirus</taxon>
        <taxon>Drulisvirus KMI3</taxon>
    </lineage>
</organism>
<dbReference type="InterPro" id="IPR043519">
    <property type="entry name" value="NT_sf"/>
</dbReference>
<dbReference type="EMBL" id="MN101217">
    <property type="protein sequence ID" value="QEG09994.1"/>
    <property type="molecule type" value="Genomic_DNA"/>
</dbReference>
<evidence type="ECO:0000313" key="1">
    <source>
        <dbReference type="EMBL" id="QEG09994.1"/>
    </source>
</evidence>
<protein>
    <submittedName>
        <fullName evidence="1">Poly A polymerase</fullName>
    </submittedName>
</protein>
<proteinExistence type="predicted"/>
<dbReference type="Proteomes" id="UP000324129">
    <property type="component" value="Segment"/>
</dbReference>
<name>A0A5B9N7L0_9CAUD</name>
<keyword evidence="2" id="KW-1185">Reference proteome</keyword>
<reference evidence="1 2" key="1">
    <citation type="submission" date="2019-06" db="EMBL/GenBank/DDBJ databases">
        <title>Comparative genomics of Klebsiella bacteriophages in the elucidation of host range specificity.</title>
        <authorList>
            <person name="Ku H."/>
            <person name="Brown T."/>
            <person name="Kabwe M."/>
            <person name="Chan H.T."/>
            <person name="Petrovski S."/>
            <person name="Tucci J."/>
        </authorList>
    </citation>
    <scope>NUCLEOTIDE SEQUENCE [LARGE SCALE GENOMIC DNA]</scope>
</reference>
<dbReference type="Gene3D" id="3.30.460.10">
    <property type="entry name" value="Beta Polymerase, domain 2"/>
    <property type="match status" value="1"/>
</dbReference>
<gene>
    <name evidence="1" type="ORF">KMI3_17</name>
</gene>
<evidence type="ECO:0000313" key="2">
    <source>
        <dbReference type="Proteomes" id="UP000324129"/>
    </source>
</evidence>
<dbReference type="SUPFAM" id="SSF81301">
    <property type="entry name" value="Nucleotidyltransferase"/>
    <property type="match status" value="1"/>
</dbReference>
<accession>A0A5B9N7L0</accession>
<sequence>MKSQILNVTRMVEAVLWNYYDSRCYAAGGCIRDLWHGVPYKDIDVVVPIGDGDDKGVFSLMEQFARSFRYIYNVPVAITMAYNQSAEGRTTLGDFDERLYGVVKLSTDWGDVDVLFSRYPTIKTVLDFFDCNLNQGYMGTDGVVHYTSPSELVWLKPVSPERKQRMLNKWEALYD</sequence>